<dbReference type="STRING" id="572544.Ilyop_0705"/>
<dbReference type="InterPro" id="IPR011250">
    <property type="entry name" value="OMP/PagP_B-barrel"/>
</dbReference>
<dbReference type="EMBL" id="CP002281">
    <property type="protein sequence ID" value="ADO82492.1"/>
    <property type="molecule type" value="Genomic_DNA"/>
</dbReference>
<dbReference type="KEGG" id="ipo:Ilyop_0705"/>
<dbReference type="SUPFAM" id="SSF56925">
    <property type="entry name" value="OMPA-like"/>
    <property type="match status" value="1"/>
</dbReference>
<dbReference type="Gene3D" id="2.40.160.20">
    <property type="match status" value="1"/>
</dbReference>
<evidence type="ECO:0000313" key="1">
    <source>
        <dbReference type="EMBL" id="ADO82492.1"/>
    </source>
</evidence>
<keyword evidence="2" id="KW-1185">Reference proteome</keyword>
<gene>
    <name evidence="1" type="ordered locus">Ilyop_0705</name>
</gene>
<dbReference type="OrthoDB" id="81819at2"/>
<evidence type="ECO:0000313" key="2">
    <source>
        <dbReference type="Proteomes" id="UP000006875"/>
    </source>
</evidence>
<dbReference type="RefSeq" id="WP_013387162.1">
    <property type="nucleotide sequence ID" value="NC_014632.1"/>
</dbReference>
<name>E3H6X3_ILYPC</name>
<evidence type="ECO:0008006" key="3">
    <source>
        <dbReference type="Google" id="ProtNLM"/>
    </source>
</evidence>
<dbReference type="AlphaFoldDB" id="E3H6X3"/>
<reference evidence="1 2" key="1">
    <citation type="journal article" date="2010" name="Stand. Genomic Sci.">
        <title>Complete genome sequence of Ilyobacter polytropus type strain (CuHbu1).</title>
        <authorList>
            <person name="Sikorski J."/>
            <person name="Chertkov O."/>
            <person name="Lapidus A."/>
            <person name="Nolan M."/>
            <person name="Lucas S."/>
            <person name="Del Rio T.G."/>
            <person name="Tice H."/>
            <person name="Cheng J.F."/>
            <person name="Tapia R."/>
            <person name="Han C."/>
            <person name="Goodwin L."/>
            <person name="Pitluck S."/>
            <person name="Liolios K."/>
            <person name="Ivanova N."/>
            <person name="Mavromatis K."/>
            <person name="Mikhailova N."/>
            <person name="Pati A."/>
            <person name="Chen A."/>
            <person name="Palaniappan K."/>
            <person name="Land M."/>
            <person name="Hauser L."/>
            <person name="Chang Y.J."/>
            <person name="Jeffries C.D."/>
            <person name="Brambilla E."/>
            <person name="Yasawong M."/>
            <person name="Rohde M."/>
            <person name="Pukall R."/>
            <person name="Spring S."/>
            <person name="Goker M."/>
            <person name="Woyke T."/>
            <person name="Bristow J."/>
            <person name="Eisen J.A."/>
            <person name="Markowitz V."/>
            <person name="Hugenholtz P."/>
            <person name="Kyrpides N.C."/>
            <person name="Klenk H.P."/>
        </authorList>
    </citation>
    <scope>NUCLEOTIDE SEQUENCE [LARGE SCALE GENOMIC DNA]</scope>
    <source>
        <strain evidence="2">ATCC 51220 / DSM 2926 / LMG 16218 / CuHBu1</strain>
    </source>
</reference>
<dbReference type="HOGENOM" id="CLU_1852500_0_0_0"/>
<protein>
    <recommendedName>
        <fullName evidence="3">Outer membrane protein beta-barrel domain-containing protein</fullName>
    </recommendedName>
</protein>
<proteinExistence type="predicted"/>
<dbReference type="Proteomes" id="UP000006875">
    <property type="component" value="Chromosome"/>
</dbReference>
<sequence length="138" mass="15741">MRRALIFFMFSVIISIQLFSQDLKGIEYKNMQVGVSSHSMQLMDESKATPVYAEMKYKFYDGTKAVPYVKGDMGYSYVSDESSTETALSDIADNKYYSVGAGVDLNDLSLEVAYENYLIDPIEDESDGRMVLKFDYKY</sequence>
<accession>E3H6X3</accession>
<organism evidence="1 2">
    <name type="scientific">Ilyobacter polytropus (strain ATCC 51220 / DSM 2926 / LMG 16218 / CuHBu1)</name>
    <dbReference type="NCBI Taxonomy" id="572544"/>
    <lineage>
        <taxon>Bacteria</taxon>
        <taxon>Fusobacteriati</taxon>
        <taxon>Fusobacteriota</taxon>
        <taxon>Fusobacteriia</taxon>
        <taxon>Fusobacteriales</taxon>
        <taxon>Fusobacteriaceae</taxon>
        <taxon>Ilyobacter</taxon>
    </lineage>
</organism>